<name>A0A5A8D8G0_CAFRO</name>
<reference evidence="11 12" key="1">
    <citation type="submission" date="2019-07" db="EMBL/GenBank/DDBJ databases">
        <title>Genomes of Cafeteria roenbergensis.</title>
        <authorList>
            <person name="Fischer M.G."/>
            <person name="Hackl T."/>
            <person name="Roman M."/>
        </authorList>
    </citation>
    <scope>NUCLEOTIDE SEQUENCE [LARGE SCALE GENOMIC DNA]</scope>
    <source>
        <strain evidence="8 12">BVI</strain>
        <strain evidence="7 14">Cflag</strain>
        <strain evidence="10 11">E4-10P</strain>
        <strain evidence="9 13">RCC970-E3</strain>
    </source>
</reference>
<dbReference type="GO" id="GO:0005739">
    <property type="term" value="C:mitochondrion"/>
    <property type="evidence" value="ECO:0007669"/>
    <property type="project" value="TreeGrafter"/>
</dbReference>
<dbReference type="AlphaFoldDB" id="A0A5A8D8G0"/>
<proteinExistence type="predicted"/>
<evidence type="ECO:0000256" key="4">
    <source>
        <dbReference type="ARBA" id="ARBA00023014"/>
    </source>
</evidence>
<dbReference type="Proteomes" id="UP000324907">
    <property type="component" value="Unassembled WGS sequence"/>
</dbReference>
<dbReference type="Proteomes" id="UP000325113">
    <property type="component" value="Unassembled WGS sequence"/>
</dbReference>
<dbReference type="Proteomes" id="UP000323011">
    <property type="component" value="Unassembled WGS sequence"/>
</dbReference>
<evidence type="ECO:0000256" key="3">
    <source>
        <dbReference type="ARBA" id="ARBA00023004"/>
    </source>
</evidence>
<dbReference type="EMBL" id="VLTM01000165">
    <property type="protein sequence ID" value="KAA0147386.1"/>
    <property type="molecule type" value="Genomic_DNA"/>
</dbReference>
<dbReference type="EMBL" id="VLTN01000040">
    <property type="protein sequence ID" value="KAA0149757.1"/>
    <property type="molecule type" value="Genomic_DNA"/>
</dbReference>
<evidence type="ECO:0000313" key="7">
    <source>
        <dbReference type="EMBL" id="KAA0147386.1"/>
    </source>
</evidence>
<keyword evidence="4" id="KW-0411">Iron-sulfur</keyword>
<dbReference type="InterPro" id="IPR036010">
    <property type="entry name" value="2Fe-2S_ferredoxin-like_sf"/>
</dbReference>
<evidence type="ECO:0000313" key="5">
    <source>
        <dbReference type="EMBL" id="CAD8560470.1"/>
    </source>
</evidence>
<keyword evidence="2" id="KW-0479">Metal-binding</keyword>
<dbReference type="OMA" id="CKVHITP"/>
<evidence type="ECO:0000313" key="14">
    <source>
        <dbReference type="Proteomes" id="UP000325113"/>
    </source>
</evidence>
<dbReference type="PANTHER" id="PTHR23426:SF67">
    <property type="entry name" value="2FE-2S FERREDOXIN-TYPE DOMAIN-CONTAINING PROTEIN"/>
    <property type="match status" value="1"/>
</dbReference>
<evidence type="ECO:0008006" key="15">
    <source>
        <dbReference type="Google" id="ProtNLM"/>
    </source>
</evidence>
<keyword evidence="3" id="KW-0408">Iron</keyword>
<evidence type="ECO:0000313" key="11">
    <source>
        <dbReference type="Proteomes" id="UP000322899"/>
    </source>
</evidence>
<dbReference type="EMBL" id="VLTL01000103">
    <property type="protein sequence ID" value="KAA0160904.1"/>
    <property type="molecule type" value="Genomic_DNA"/>
</dbReference>
<dbReference type="EMBL" id="HBET01007091">
    <property type="protein sequence ID" value="CAD8560471.1"/>
    <property type="molecule type" value="Transcribed_RNA"/>
</dbReference>
<dbReference type="PANTHER" id="PTHR23426">
    <property type="entry name" value="FERREDOXIN/ADRENODOXIN"/>
    <property type="match status" value="1"/>
</dbReference>
<keyword evidence="12" id="KW-1185">Reference proteome</keyword>
<protein>
    <recommendedName>
        <fullName evidence="15">2Fe-2S ferredoxin-type domain-containing protein</fullName>
    </recommendedName>
</protein>
<organism evidence="9 13">
    <name type="scientific">Cafeteria roenbergensis</name>
    <name type="common">Marine flagellate</name>
    <dbReference type="NCBI Taxonomy" id="33653"/>
    <lineage>
        <taxon>Eukaryota</taxon>
        <taxon>Sar</taxon>
        <taxon>Stramenopiles</taxon>
        <taxon>Bigyra</taxon>
        <taxon>Opalozoa</taxon>
        <taxon>Bicosoecida</taxon>
        <taxon>Cafeteriaceae</taxon>
        <taxon>Cafeteria</taxon>
    </lineage>
</organism>
<sequence>MAASALSRAVLGLSAASRAGARFVSSSAAASAGIKVEVPGTTTQSSDDVHVSVTLVNTAGERVRIPARVGRTLTQAAVAYGYTDLRCPCEGTSPTVKQHSTAGGWEEPTFGEGAYCSQCLVVMPEALAKDLPRIVDDEEQRLADHPFRDEIGSSSRLGCKVHITPSMEGMVVFVPDGAEPESR</sequence>
<dbReference type="GO" id="GO:0046872">
    <property type="term" value="F:metal ion binding"/>
    <property type="evidence" value="ECO:0007669"/>
    <property type="project" value="UniProtKB-KW"/>
</dbReference>
<dbReference type="GO" id="GO:0051537">
    <property type="term" value="F:2 iron, 2 sulfur cluster binding"/>
    <property type="evidence" value="ECO:0007669"/>
    <property type="project" value="UniProtKB-KW"/>
</dbReference>
<keyword evidence="1" id="KW-0001">2Fe-2S</keyword>
<dbReference type="SUPFAM" id="SSF54292">
    <property type="entry name" value="2Fe-2S ferredoxin-like"/>
    <property type="match status" value="1"/>
</dbReference>
<evidence type="ECO:0000313" key="9">
    <source>
        <dbReference type="EMBL" id="KAA0160904.1"/>
    </source>
</evidence>
<dbReference type="InterPro" id="IPR001055">
    <property type="entry name" value="Adrenodoxin-like"/>
</dbReference>
<dbReference type="Proteomes" id="UP000322899">
    <property type="component" value="Unassembled WGS sequence"/>
</dbReference>
<dbReference type="GO" id="GO:0009055">
    <property type="term" value="F:electron transfer activity"/>
    <property type="evidence" value="ECO:0007669"/>
    <property type="project" value="TreeGrafter"/>
</dbReference>
<evidence type="ECO:0000256" key="2">
    <source>
        <dbReference type="ARBA" id="ARBA00022723"/>
    </source>
</evidence>
<dbReference type="Gene3D" id="3.10.20.30">
    <property type="match status" value="1"/>
</dbReference>
<dbReference type="InterPro" id="IPR012675">
    <property type="entry name" value="Beta-grasp_dom_sf"/>
</dbReference>
<accession>A0A5A8D8G0</accession>
<evidence type="ECO:0000313" key="12">
    <source>
        <dbReference type="Proteomes" id="UP000323011"/>
    </source>
</evidence>
<evidence type="ECO:0000313" key="13">
    <source>
        <dbReference type="Proteomes" id="UP000324907"/>
    </source>
</evidence>
<evidence type="ECO:0000313" key="8">
    <source>
        <dbReference type="EMBL" id="KAA0149757.1"/>
    </source>
</evidence>
<dbReference type="OrthoDB" id="268593at2759"/>
<evidence type="ECO:0000256" key="1">
    <source>
        <dbReference type="ARBA" id="ARBA00022714"/>
    </source>
</evidence>
<gene>
    <name evidence="5" type="ORF">CROE0942_LOCUS4806</name>
    <name evidence="6" type="ORF">CROE0942_LOCUS4807</name>
    <name evidence="10" type="ORF">FNF27_06833</name>
    <name evidence="9" type="ORF">FNF28_05251</name>
    <name evidence="8" type="ORF">FNF29_05768</name>
    <name evidence="7" type="ORF">FNF31_07588</name>
</gene>
<dbReference type="EMBL" id="HBET01007090">
    <property type="protein sequence ID" value="CAD8560470.1"/>
    <property type="molecule type" value="Transcribed_RNA"/>
</dbReference>
<dbReference type="EMBL" id="VLTO01000066">
    <property type="protein sequence ID" value="KAA0169809.1"/>
    <property type="molecule type" value="Genomic_DNA"/>
</dbReference>
<dbReference type="GO" id="GO:0140647">
    <property type="term" value="P:P450-containing electron transport chain"/>
    <property type="evidence" value="ECO:0007669"/>
    <property type="project" value="InterPro"/>
</dbReference>
<evidence type="ECO:0000313" key="6">
    <source>
        <dbReference type="EMBL" id="CAD8560471.1"/>
    </source>
</evidence>
<evidence type="ECO:0000313" key="10">
    <source>
        <dbReference type="EMBL" id="KAA0169809.1"/>
    </source>
</evidence>
<reference evidence="5" key="2">
    <citation type="submission" date="2021-01" db="EMBL/GenBank/DDBJ databases">
        <authorList>
            <person name="Corre E."/>
            <person name="Pelletier E."/>
            <person name="Niang G."/>
            <person name="Scheremetjew M."/>
            <person name="Finn R."/>
            <person name="Kale V."/>
            <person name="Holt S."/>
            <person name="Cochrane G."/>
            <person name="Meng A."/>
            <person name="Brown T."/>
            <person name="Cohen L."/>
        </authorList>
    </citation>
    <scope>NUCLEOTIDE SEQUENCE</scope>
    <source>
        <strain evidence="5">E4-10</strain>
    </source>
</reference>